<dbReference type="PANTHER" id="PTHR37690:SF1">
    <property type="entry name" value="CHORISMATE DEHYDRATASE"/>
    <property type="match status" value="1"/>
</dbReference>
<protein>
    <recommendedName>
        <fullName evidence="4">Chorismate dehydratase</fullName>
        <ecNumber evidence="4">4.2.1.151</ecNumber>
    </recommendedName>
    <alternativeName>
        <fullName evidence="4">Menaquinone biosynthetic enzyme MqnA</fullName>
    </alternativeName>
</protein>
<keyword evidence="6" id="KW-1185">Reference proteome</keyword>
<dbReference type="SUPFAM" id="SSF53850">
    <property type="entry name" value="Periplasmic binding protein-like II"/>
    <property type="match status" value="1"/>
</dbReference>
<keyword evidence="3 4" id="KW-0456">Lyase</keyword>
<keyword evidence="2 4" id="KW-0474">Menaquinone biosynthesis</keyword>
<dbReference type="InterPro" id="IPR030868">
    <property type="entry name" value="MqnA"/>
</dbReference>
<accession>A0A5C6S4R3</accession>
<dbReference type="EC" id="4.2.1.151" evidence="4"/>
<dbReference type="Pfam" id="PF02621">
    <property type="entry name" value="VitK2_biosynth"/>
    <property type="match status" value="1"/>
</dbReference>
<comment type="pathway">
    <text evidence="1 4">Quinol/quinone metabolism; menaquinone biosynthesis.</text>
</comment>
<comment type="catalytic activity">
    <reaction evidence="4">
        <text>chorismate = 3-[(1-carboxyvinyl)-oxy]benzoate + H2O</text>
        <dbReference type="Rhea" id="RHEA:40051"/>
        <dbReference type="ChEBI" id="CHEBI:15377"/>
        <dbReference type="ChEBI" id="CHEBI:29748"/>
        <dbReference type="ChEBI" id="CHEBI:76981"/>
        <dbReference type="EC" id="4.2.1.151"/>
    </reaction>
</comment>
<dbReference type="GO" id="GO:0016836">
    <property type="term" value="F:hydro-lyase activity"/>
    <property type="evidence" value="ECO:0007669"/>
    <property type="project" value="UniProtKB-UniRule"/>
</dbReference>
<organism evidence="5 6">
    <name type="scientific">Phaeodactylibacter luteus</name>
    <dbReference type="NCBI Taxonomy" id="1564516"/>
    <lineage>
        <taxon>Bacteria</taxon>
        <taxon>Pseudomonadati</taxon>
        <taxon>Bacteroidota</taxon>
        <taxon>Saprospiria</taxon>
        <taxon>Saprospirales</taxon>
        <taxon>Haliscomenobacteraceae</taxon>
        <taxon>Phaeodactylibacter</taxon>
    </lineage>
</organism>
<reference evidence="5 6" key="1">
    <citation type="submission" date="2019-08" db="EMBL/GenBank/DDBJ databases">
        <title>Genome of Phaeodactylibacter luteus.</title>
        <authorList>
            <person name="Bowman J.P."/>
        </authorList>
    </citation>
    <scope>NUCLEOTIDE SEQUENCE [LARGE SCALE GENOMIC DNA]</scope>
    <source>
        <strain evidence="5 6">KCTC 42180</strain>
    </source>
</reference>
<dbReference type="CDD" id="cd13634">
    <property type="entry name" value="PBP2_Sco4506"/>
    <property type="match status" value="1"/>
</dbReference>
<dbReference type="AlphaFoldDB" id="A0A5C6S4R3"/>
<comment type="similarity">
    <text evidence="4">Belongs to the MqnA/MqnD family. MqnA subfamily.</text>
</comment>
<dbReference type="RefSeq" id="WP_147165577.1">
    <property type="nucleotide sequence ID" value="NZ_VOOR01000002.1"/>
</dbReference>
<dbReference type="HAMAP" id="MF_00995">
    <property type="entry name" value="MqnA"/>
    <property type="match status" value="1"/>
</dbReference>
<evidence type="ECO:0000256" key="3">
    <source>
        <dbReference type="ARBA" id="ARBA00023239"/>
    </source>
</evidence>
<evidence type="ECO:0000313" key="6">
    <source>
        <dbReference type="Proteomes" id="UP000321580"/>
    </source>
</evidence>
<proteinExistence type="inferred from homology"/>
<dbReference type="OrthoDB" id="9810112at2"/>
<evidence type="ECO:0000256" key="4">
    <source>
        <dbReference type="HAMAP-Rule" id="MF_00995"/>
    </source>
</evidence>
<name>A0A5C6S4R3_9BACT</name>
<comment type="function">
    <text evidence="4">Catalyzes the dehydration of chorismate into 3-[(1-carboxyvinyl)oxy]benzoate, a step in the biosynthesis of menaquinone (MK, vitamin K2).</text>
</comment>
<comment type="caution">
    <text evidence="5">The sequence shown here is derived from an EMBL/GenBank/DDBJ whole genome shotgun (WGS) entry which is preliminary data.</text>
</comment>
<dbReference type="GO" id="GO:0009234">
    <property type="term" value="P:menaquinone biosynthetic process"/>
    <property type="evidence" value="ECO:0007669"/>
    <property type="project" value="UniProtKB-UniRule"/>
</dbReference>
<dbReference type="UniPathway" id="UPA00079"/>
<evidence type="ECO:0000256" key="2">
    <source>
        <dbReference type="ARBA" id="ARBA00022428"/>
    </source>
</evidence>
<dbReference type="InterPro" id="IPR003773">
    <property type="entry name" value="Menaquinone_biosynth"/>
</dbReference>
<dbReference type="Proteomes" id="UP000321580">
    <property type="component" value="Unassembled WGS sequence"/>
</dbReference>
<sequence>MDRYRITAVSYLNTKPLLYGLLNSPIGGQLNLELNIPSDCAQKLKNGQADLALVPVAIIPELQQPRIISRYCIGAVGEVRTVCIYSDCPLEEAETLYLDHHSRTSVELAQLLLKEYWHLSPALLPAQEGYIRKIGGRTAGLVIGDRTIGLDKKFKHCYDLGEAWQQHTGLPFVFAAWVSTREFDAPFLQAFNDALASGVSQIQKLKYLLPSPAPDFSLEEYFTRYISYQLDEAKEEALHRFLSYLNEKQGAAKPMPVFQR</sequence>
<dbReference type="Gene3D" id="3.40.190.10">
    <property type="entry name" value="Periplasmic binding protein-like II"/>
    <property type="match status" value="2"/>
</dbReference>
<dbReference type="PANTHER" id="PTHR37690">
    <property type="entry name" value="CHORISMATE DEHYDRATASE"/>
    <property type="match status" value="1"/>
</dbReference>
<gene>
    <name evidence="4" type="primary">mqnA</name>
    <name evidence="5" type="ORF">FRY97_01140</name>
</gene>
<evidence type="ECO:0000256" key="1">
    <source>
        <dbReference type="ARBA" id="ARBA00004863"/>
    </source>
</evidence>
<evidence type="ECO:0000313" key="5">
    <source>
        <dbReference type="EMBL" id="TXB69445.1"/>
    </source>
</evidence>
<dbReference type="EMBL" id="VOOR01000002">
    <property type="protein sequence ID" value="TXB69445.1"/>
    <property type="molecule type" value="Genomic_DNA"/>
</dbReference>